<evidence type="ECO:0000313" key="2">
    <source>
        <dbReference type="EMBL" id="MYM54852.1"/>
    </source>
</evidence>
<dbReference type="Proteomes" id="UP000479043">
    <property type="component" value="Unassembled WGS sequence"/>
</dbReference>
<organism evidence="2 3">
    <name type="scientific">Thalassovita mangrovi</name>
    <dbReference type="NCBI Taxonomy" id="2692236"/>
    <lineage>
        <taxon>Bacteria</taxon>
        <taxon>Pseudomonadati</taxon>
        <taxon>Pseudomonadota</taxon>
        <taxon>Alphaproteobacteria</taxon>
        <taxon>Rhodobacterales</taxon>
        <taxon>Roseobacteraceae</taxon>
        <taxon>Thalassovita</taxon>
    </lineage>
</organism>
<reference evidence="2 3" key="1">
    <citation type="submission" date="2020-01" db="EMBL/GenBank/DDBJ databases">
        <authorList>
            <person name="Chen S."/>
        </authorList>
    </citation>
    <scope>NUCLEOTIDE SEQUENCE [LARGE SCALE GENOMIC DNA]</scope>
    <source>
        <strain evidence="2 3">GS-10</strain>
    </source>
</reference>
<evidence type="ECO:0000256" key="1">
    <source>
        <dbReference type="SAM" id="SignalP"/>
    </source>
</evidence>
<protein>
    <submittedName>
        <fullName evidence="2">Uncharacterized protein</fullName>
    </submittedName>
</protein>
<name>A0A6L8LMH7_9RHOB</name>
<feature type="chain" id="PRO_5026971737" evidence="1">
    <location>
        <begin position="21"/>
        <end position="147"/>
    </location>
</feature>
<comment type="caution">
    <text evidence="2">The sequence shown here is derived from an EMBL/GenBank/DDBJ whole genome shotgun (WGS) entry which is preliminary data.</text>
</comment>
<dbReference type="EMBL" id="WWEN01000002">
    <property type="protein sequence ID" value="MYM54852.1"/>
    <property type="molecule type" value="Genomic_DNA"/>
</dbReference>
<sequence length="147" mass="16088">MRMLLTVLTLILASGASVQAGGWYEPQRGSALRRDLMDALRPHAWWRLGGPVEFVVNELRVSGDVAFAMVVPQRPGGGAIDPATTPMALREGYDPEYMEGFNMEALYVKSGNMWVVVDFAIGATDVWWADGFHCADWAAVIPEVCGD</sequence>
<keyword evidence="3" id="KW-1185">Reference proteome</keyword>
<evidence type="ECO:0000313" key="3">
    <source>
        <dbReference type="Proteomes" id="UP000479043"/>
    </source>
</evidence>
<accession>A0A6L8LMH7</accession>
<proteinExistence type="predicted"/>
<feature type="signal peptide" evidence="1">
    <location>
        <begin position="1"/>
        <end position="20"/>
    </location>
</feature>
<dbReference type="AlphaFoldDB" id="A0A6L8LMH7"/>
<dbReference type="RefSeq" id="WP_160972519.1">
    <property type="nucleotide sequence ID" value="NZ_WWEN01000002.1"/>
</dbReference>
<keyword evidence="1" id="KW-0732">Signal</keyword>
<gene>
    <name evidence="2" type="ORF">GR167_06030</name>
</gene>